<name>A0A7Y0LEW8_9GAMM</name>
<feature type="transmembrane region" description="Helical" evidence="24">
    <location>
        <begin position="106"/>
        <end position="127"/>
    </location>
</feature>
<feature type="binding site" evidence="21">
    <location>
        <position position="19"/>
    </location>
    <ligand>
        <name>substrate</name>
    </ligand>
</feature>
<reference evidence="25 26" key="1">
    <citation type="submission" date="2020-04" db="EMBL/GenBank/DDBJ databases">
        <title>Thalassotalea sp. M1531, isolated from the surface of marine red alga.</title>
        <authorList>
            <person name="Pang L."/>
            <person name="Lu D.-C."/>
        </authorList>
    </citation>
    <scope>NUCLEOTIDE SEQUENCE [LARGE SCALE GENOMIC DNA]</scope>
    <source>
        <strain evidence="25 26">M1531</strain>
    </source>
</reference>
<evidence type="ECO:0000256" key="20">
    <source>
        <dbReference type="PIRSR" id="PIRSR600829-1"/>
    </source>
</evidence>
<keyword evidence="13 22" id="KW-0067">ATP-binding</keyword>
<dbReference type="InterPro" id="IPR000829">
    <property type="entry name" value="DAGK"/>
</dbReference>
<feature type="active site" description="Proton acceptor" evidence="20">
    <location>
        <position position="79"/>
    </location>
</feature>
<feature type="binding site" evidence="23">
    <location>
        <position position="38"/>
    </location>
    <ligand>
        <name>a divalent metal cation</name>
        <dbReference type="ChEBI" id="CHEBI:60240"/>
    </ligand>
</feature>
<evidence type="ECO:0000256" key="23">
    <source>
        <dbReference type="PIRSR" id="PIRSR600829-4"/>
    </source>
</evidence>
<dbReference type="CDD" id="cd14264">
    <property type="entry name" value="DAGK_IM"/>
    <property type="match status" value="1"/>
</dbReference>
<comment type="subcellular location">
    <subcellularLocation>
        <location evidence="1 24">Cell inner membrane</location>
        <topology evidence="1 24">Multi-pass membrane protein</topology>
    </subcellularLocation>
</comment>
<keyword evidence="9 24" id="KW-0812">Transmembrane</keyword>
<evidence type="ECO:0000256" key="9">
    <source>
        <dbReference type="ARBA" id="ARBA00022692"/>
    </source>
</evidence>
<evidence type="ECO:0000256" key="17">
    <source>
        <dbReference type="ARBA" id="ARBA00023136"/>
    </source>
</evidence>
<protein>
    <recommendedName>
        <fullName evidence="4 24">Diacylglycerol kinase</fullName>
        <ecNumber evidence="3 24">2.7.1.107</ecNumber>
    </recommendedName>
</protein>
<dbReference type="Pfam" id="PF01219">
    <property type="entry name" value="DAGK_prokar"/>
    <property type="match status" value="1"/>
</dbReference>
<dbReference type="RefSeq" id="WP_169076598.1">
    <property type="nucleotide sequence ID" value="NZ_JABBXH010000007.1"/>
</dbReference>
<evidence type="ECO:0000256" key="6">
    <source>
        <dbReference type="ARBA" id="ARBA00022516"/>
    </source>
</evidence>
<keyword evidence="8 24" id="KW-0808">Transferase</keyword>
<evidence type="ECO:0000256" key="2">
    <source>
        <dbReference type="ARBA" id="ARBA00005967"/>
    </source>
</evidence>
<keyword evidence="26" id="KW-1185">Reference proteome</keyword>
<evidence type="ECO:0000256" key="14">
    <source>
        <dbReference type="ARBA" id="ARBA00022842"/>
    </source>
</evidence>
<comment type="function">
    <text evidence="24">Catalyzes the ATP-dependent phosphorylation of sn-l,2-diacylglycerol (DAG) to phosphatidic acid. Involved in the recycling of diacylglycerol produced as a by-product during membrane-derived oligosaccharide (MDO) biosynthesis.</text>
</comment>
<dbReference type="AlphaFoldDB" id="A0A7Y0LEW8"/>
<comment type="similarity">
    <text evidence="2 24">Belongs to the bacterial diacylglycerol kinase family.</text>
</comment>
<dbReference type="EMBL" id="JABBXH010000007">
    <property type="protein sequence ID" value="NMP33279.1"/>
    <property type="molecule type" value="Genomic_DNA"/>
</dbReference>
<keyword evidence="14 23" id="KW-0460">Magnesium</keyword>
<comment type="cofactor">
    <cofactor evidence="23">
        <name>Mg(2+)</name>
        <dbReference type="ChEBI" id="CHEBI:18420"/>
    </cofactor>
    <text evidence="23">Mn(2+), Zn(2+), Cd(2+) and Co(2+) support activity to lesser extents.</text>
</comment>
<proteinExistence type="inferred from homology"/>
<feature type="transmembrane region" description="Helical" evidence="24">
    <location>
        <begin position="65"/>
        <end position="85"/>
    </location>
</feature>
<keyword evidence="10 23" id="KW-0479">Metal-binding</keyword>
<evidence type="ECO:0000256" key="4">
    <source>
        <dbReference type="ARBA" id="ARBA00017575"/>
    </source>
</evidence>
<comment type="caution">
    <text evidence="24">Lacks conserved residue(s) required for the propagation of feature annotation.</text>
</comment>
<feature type="binding site" evidence="21">
    <location>
        <begin position="40"/>
        <end position="44"/>
    </location>
    <ligand>
        <name>substrate</name>
    </ligand>
</feature>
<evidence type="ECO:0000256" key="11">
    <source>
        <dbReference type="ARBA" id="ARBA00022741"/>
    </source>
</evidence>
<evidence type="ECO:0000256" key="10">
    <source>
        <dbReference type="ARBA" id="ARBA00022723"/>
    </source>
</evidence>
<evidence type="ECO:0000313" key="26">
    <source>
        <dbReference type="Proteomes" id="UP000568664"/>
    </source>
</evidence>
<evidence type="ECO:0000256" key="3">
    <source>
        <dbReference type="ARBA" id="ARBA00012133"/>
    </source>
</evidence>
<feature type="binding site" evidence="23">
    <location>
        <position position="86"/>
    </location>
    <ligand>
        <name>a divalent metal cation</name>
        <dbReference type="ChEBI" id="CHEBI:60240"/>
    </ligand>
</feature>
<dbReference type="PANTHER" id="PTHR34299:SF1">
    <property type="entry name" value="DIACYLGLYCEROL KINASE"/>
    <property type="match status" value="1"/>
</dbReference>
<gene>
    <name evidence="25" type="ORF">HII17_17130</name>
</gene>
<feature type="binding site" evidence="22">
    <location>
        <position position="38"/>
    </location>
    <ligand>
        <name>ATP</name>
        <dbReference type="ChEBI" id="CHEBI:30616"/>
    </ligand>
</feature>
<evidence type="ECO:0000256" key="13">
    <source>
        <dbReference type="ARBA" id="ARBA00022840"/>
    </source>
</evidence>
<dbReference type="GO" id="GO:0046872">
    <property type="term" value="F:metal ion binding"/>
    <property type="evidence" value="ECO:0007669"/>
    <property type="project" value="UniProtKB-KW"/>
</dbReference>
<keyword evidence="18" id="KW-0594">Phospholipid biosynthesis</keyword>
<keyword evidence="16 24" id="KW-0443">Lipid metabolism</keyword>
<feature type="binding site" evidence="22">
    <location>
        <position position="86"/>
    </location>
    <ligand>
        <name>ATP</name>
        <dbReference type="ChEBI" id="CHEBI:30616"/>
    </ligand>
</feature>
<evidence type="ECO:0000313" key="25">
    <source>
        <dbReference type="EMBL" id="NMP33279.1"/>
    </source>
</evidence>
<comment type="caution">
    <text evidence="25">The sequence shown here is derived from an EMBL/GenBank/DDBJ whole genome shotgun (WGS) entry which is preliminary data.</text>
</comment>
<keyword evidence="5" id="KW-1003">Cell membrane</keyword>
<feature type="binding site" evidence="21">
    <location>
        <position position="79"/>
    </location>
    <ligand>
        <name>substrate</name>
    </ligand>
</feature>
<sequence>MPNNSSNFSKKPNGTGVHRIFKAAYCSYKGFKAAYEHEAAYRQELLMCIILAPISFIIANSSTQLMVLLMTLAFVLFAEIINSAIEALADKITTEHDELIGRAKDLGSAGVFIAFGLLVFCWTYVIFERFSA</sequence>
<keyword evidence="11 22" id="KW-0547">Nucleotide-binding</keyword>
<keyword evidence="19 24" id="KW-1208">Phospholipid metabolism</keyword>
<keyword evidence="7 24" id="KW-0997">Cell inner membrane</keyword>
<evidence type="ECO:0000256" key="12">
    <source>
        <dbReference type="ARBA" id="ARBA00022777"/>
    </source>
</evidence>
<keyword evidence="6" id="KW-0444">Lipid biosynthesis</keyword>
<evidence type="ECO:0000256" key="18">
    <source>
        <dbReference type="ARBA" id="ARBA00023209"/>
    </source>
</evidence>
<dbReference type="GO" id="GO:0006654">
    <property type="term" value="P:phosphatidic acid biosynthetic process"/>
    <property type="evidence" value="ECO:0007669"/>
    <property type="project" value="InterPro"/>
</dbReference>
<dbReference type="InterPro" id="IPR036945">
    <property type="entry name" value="DAGK_sf"/>
</dbReference>
<evidence type="ECO:0000256" key="16">
    <source>
        <dbReference type="ARBA" id="ARBA00023098"/>
    </source>
</evidence>
<dbReference type="GO" id="GO:0004143">
    <property type="term" value="F:ATP-dependent diacylglycerol kinase activity"/>
    <property type="evidence" value="ECO:0007669"/>
    <property type="project" value="UniProtKB-EC"/>
</dbReference>
<keyword evidence="12 24" id="KW-0418">Kinase</keyword>
<dbReference type="GO" id="GO:0005886">
    <property type="term" value="C:plasma membrane"/>
    <property type="evidence" value="ECO:0007669"/>
    <property type="project" value="UniProtKB-SubCell"/>
</dbReference>
<evidence type="ECO:0000256" key="1">
    <source>
        <dbReference type="ARBA" id="ARBA00004429"/>
    </source>
</evidence>
<feature type="binding site" evidence="22">
    <location>
        <position position="19"/>
    </location>
    <ligand>
        <name>ATP</name>
        <dbReference type="ChEBI" id="CHEBI:30616"/>
    </ligand>
</feature>
<dbReference type="GO" id="GO:0005524">
    <property type="term" value="F:ATP binding"/>
    <property type="evidence" value="ECO:0007669"/>
    <property type="project" value="UniProtKB-KW"/>
</dbReference>
<evidence type="ECO:0000256" key="5">
    <source>
        <dbReference type="ARBA" id="ARBA00022475"/>
    </source>
</evidence>
<organism evidence="25 26">
    <name type="scientific">Thalassotalea algicola</name>
    <dbReference type="NCBI Taxonomy" id="2716224"/>
    <lineage>
        <taxon>Bacteria</taxon>
        <taxon>Pseudomonadati</taxon>
        <taxon>Pseudomonadota</taxon>
        <taxon>Gammaproteobacteria</taxon>
        <taxon>Alteromonadales</taxon>
        <taxon>Colwelliaceae</taxon>
        <taxon>Thalassotalea</taxon>
    </lineage>
</organism>
<evidence type="ECO:0000256" key="21">
    <source>
        <dbReference type="PIRSR" id="PIRSR600829-2"/>
    </source>
</evidence>
<feature type="binding site" evidence="21">
    <location>
        <position position="108"/>
    </location>
    <ligand>
        <name>substrate</name>
    </ligand>
</feature>
<evidence type="ECO:0000256" key="24">
    <source>
        <dbReference type="RuleBase" id="RU363065"/>
    </source>
</evidence>
<dbReference type="PANTHER" id="PTHR34299">
    <property type="entry name" value="DIACYLGLYCEROL KINASE"/>
    <property type="match status" value="1"/>
</dbReference>
<evidence type="ECO:0000256" key="19">
    <source>
        <dbReference type="ARBA" id="ARBA00023264"/>
    </source>
</evidence>
<feature type="binding site" evidence="22">
    <location>
        <begin position="104"/>
        <end position="105"/>
    </location>
    <ligand>
        <name>ATP</name>
        <dbReference type="ChEBI" id="CHEBI:30616"/>
    </ligand>
</feature>
<evidence type="ECO:0000256" key="15">
    <source>
        <dbReference type="ARBA" id="ARBA00022989"/>
    </source>
</evidence>
<accession>A0A7Y0LEW8</accession>
<evidence type="ECO:0000256" key="22">
    <source>
        <dbReference type="PIRSR" id="PIRSR600829-3"/>
    </source>
</evidence>
<evidence type="ECO:0000256" key="7">
    <source>
        <dbReference type="ARBA" id="ARBA00022519"/>
    </source>
</evidence>
<dbReference type="Gene3D" id="1.10.287.3610">
    <property type="match status" value="1"/>
</dbReference>
<keyword evidence="17 24" id="KW-0472">Membrane</keyword>
<keyword evidence="15 24" id="KW-1133">Transmembrane helix</keyword>
<dbReference type="EC" id="2.7.1.107" evidence="3 24"/>
<dbReference type="Proteomes" id="UP000568664">
    <property type="component" value="Unassembled WGS sequence"/>
</dbReference>
<evidence type="ECO:0000256" key="8">
    <source>
        <dbReference type="ARBA" id="ARBA00022679"/>
    </source>
</evidence>
<comment type="catalytic activity">
    <reaction evidence="24">
        <text>a 1,2-diacyl-sn-glycerol + ATP = a 1,2-diacyl-sn-glycero-3-phosphate + ADP + H(+)</text>
        <dbReference type="Rhea" id="RHEA:10272"/>
        <dbReference type="ChEBI" id="CHEBI:15378"/>
        <dbReference type="ChEBI" id="CHEBI:17815"/>
        <dbReference type="ChEBI" id="CHEBI:30616"/>
        <dbReference type="ChEBI" id="CHEBI:58608"/>
        <dbReference type="ChEBI" id="CHEBI:456216"/>
        <dbReference type="EC" id="2.7.1.107"/>
    </reaction>
</comment>
<dbReference type="InterPro" id="IPR033718">
    <property type="entry name" value="DAGK_prok"/>
</dbReference>